<dbReference type="GO" id="GO:0005759">
    <property type="term" value="C:mitochondrial matrix"/>
    <property type="evidence" value="ECO:0007669"/>
    <property type="project" value="TreeGrafter"/>
</dbReference>
<evidence type="ECO:0000259" key="14">
    <source>
        <dbReference type="PROSITE" id="PS51731"/>
    </source>
</evidence>
<dbReference type="Pfam" id="PF04768">
    <property type="entry name" value="NAT"/>
    <property type="match status" value="1"/>
</dbReference>
<dbReference type="PANTHER" id="PTHR23342">
    <property type="entry name" value="N-ACETYLGLUTAMATE SYNTHASE"/>
    <property type="match status" value="1"/>
</dbReference>
<evidence type="ECO:0000256" key="7">
    <source>
        <dbReference type="ARBA" id="ARBA00022605"/>
    </source>
</evidence>
<feature type="domain" description="N-acetyltransferase" evidence="14">
    <location>
        <begin position="413"/>
        <end position="580"/>
    </location>
</feature>
<dbReference type="AlphaFoldDB" id="A0A1E3QZ16"/>
<dbReference type="EC" id="2.3.1.1" evidence="5 13"/>
<dbReference type="EMBL" id="KV454426">
    <property type="protein sequence ID" value="ODQ82878.1"/>
    <property type="molecule type" value="Genomic_DNA"/>
</dbReference>
<dbReference type="GO" id="GO:0006592">
    <property type="term" value="P:ornithine biosynthetic process"/>
    <property type="evidence" value="ECO:0007669"/>
    <property type="project" value="TreeGrafter"/>
</dbReference>
<dbReference type="PIRSF" id="PIRSF007892">
    <property type="entry name" value="NAGS_fungal"/>
    <property type="match status" value="1"/>
</dbReference>
<accession>A0A1E3QZ16</accession>
<evidence type="ECO:0000256" key="5">
    <source>
        <dbReference type="ARBA" id="ARBA00012697"/>
    </source>
</evidence>
<comment type="similarity">
    <text evidence="4 13">Belongs to the acetyltransferase family.</text>
</comment>
<dbReference type="Gene3D" id="3.40.1160.10">
    <property type="entry name" value="Acetylglutamate kinase-like"/>
    <property type="match status" value="1"/>
</dbReference>
<evidence type="ECO:0000256" key="12">
    <source>
        <dbReference type="ARBA" id="ARBA00048372"/>
    </source>
</evidence>
<keyword evidence="11 13" id="KW-0012">Acyltransferase</keyword>
<dbReference type="GO" id="GO:0004042">
    <property type="term" value="F:L-glutamate N-acetyltransferase activity"/>
    <property type="evidence" value="ECO:0007669"/>
    <property type="project" value="InterPro"/>
</dbReference>
<dbReference type="PROSITE" id="PS51731">
    <property type="entry name" value="GNAT_NAGS"/>
    <property type="match status" value="1"/>
</dbReference>
<keyword evidence="8 13" id="KW-0808">Transferase</keyword>
<dbReference type="RefSeq" id="XP_018988206.1">
    <property type="nucleotide sequence ID" value="XM_019131483.1"/>
</dbReference>
<evidence type="ECO:0000256" key="11">
    <source>
        <dbReference type="ARBA" id="ARBA00023315"/>
    </source>
</evidence>
<evidence type="ECO:0000256" key="13">
    <source>
        <dbReference type="PIRNR" id="PIRNR007892"/>
    </source>
</evidence>
<evidence type="ECO:0000256" key="10">
    <source>
        <dbReference type="ARBA" id="ARBA00023128"/>
    </source>
</evidence>
<dbReference type="Gene3D" id="3.40.630.30">
    <property type="match status" value="1"/>
</dbReference>
<gene>
    <name evidence="15" type="ORF">BABINDRAFT_30462</name>
</gene>
<keyword evidence="7 13" id="KW-0028">Amino-acid biosynthesis</keyword>
<dbReference type="PANTHER" id="PTHR23342:SF4">
    <property type="entry name" value="AMINO-ACID ACETYLTRANSFERASE, MITOCHONDRIAL"/>
    <property type="match status" value="1"/>
</dbReference>
<keyword evidence="16" id="KW-1185">Reference proteome</keyword>
<dbReference type="InterPro" id="IPR006855">
    <property type="entry name" value="Vertebrate-like_GNAT_dom"/>
</dbReference>
<dbReference type="InterPro" id="IPR036393">
    <property type="entry name" value="AceGlu_kinase-like_sf"/>
</dbReference>
<evidence type="ECO:0000256" key="4">
    <source>
        <dbReference type="ARBA" id="ARBA00008694"/>
    </source>
</evidence>
<dbReference type="InterPro" id="IPR011190">
    <property type="entry name" value="GlcNAc_Synth_fun"/>
</dbReference>
<protein>
    <recommendedName>
        <fullName evidence="6 13">Amino-acid acetyltransferase, mitochondrial</fullName>
        <ecNumber evidence="5 13">2.3.1.1</ecNumber>
    </recommendedName>
    <alternativeName>
        <fullName evidence="13">Glutamate N-acetyltransferase</fullName>
    </alternativeName>
    <alternativeName>
        <fullName evidence="13">N-acetylglutamate synthase</fullName>
    </alternativeName>
</protein>
<evidence type="ECO:0000313" key="16">
    <source>
        <dbReference type="Proteomes" id="UP000094336"/>
    </source>
</evidence>
<evidence type="ECO:0000313" key="15">
    <source>
        <dbReference type="EMBL" id="ODQ82878.1"/>
    </source>
</evidence>
<evidence type="ECO:0000256" key="6">
    <source>
        <dbReference type="ARBA" id="ARBA00018802"/>
    </source>
</evidence>
<name>A0A1E3QZ16_9ASCO</name>
<dbReference type="OrthoDB" id="5585968at2759"/>
<keyword evidence="9" id="KW-0809">Transit peptide</keyword>
<evidence type="ECO:0000256" key="3">
    <source>
        <dbReference type="ARBA" id="ARBA00004925"/>
    </source>
</evidence>
<proteinExistence type="inferred from homology"/>
<dbReference type="GO" id="GO:0006526">
    <property type="term" value="P:L-arginine biosynthetic process"/>
    <property type="evidence" value="ECO:0007669"/>
    <property type="project" value="UniProtKB-UniPathway"/>
</dbReference>
<reference evidence="16" key="1">
    <citation type="submission" date="2016-05" db="EMBL/GenBank/DDBJ databases">
        <title>Comparative genomics of biotechnologically important yeasts.</title>
        <authorList>
            <consortium name="DOE Joint Genome Institute"/>
            <person name="Riley R."/>
            <person name="Haridas S."/>
            <person name="Wolfe K.H."/>
            <person name="Lopes M.R."/>
            <person name="Hittinger C.T."/>
            <person name="Goker M."/>
            <person name="Salamov A."/>
            <person name="Wisecaver J."/>
            <person name="Long T.M."/>
            <person name="Aerts A.L."/>
            <person name="Barry K."/>
            <person name="Choi C."/>
            <person name="Clum A."/>
            <person name="Coughlan A.Y."/>
            <person name="Deshpande S."/>
            <person name="Douglass A.P."/>
            <person name="Hanson S.J."/>
            <person name="Klenk H.-P."/>
            <person name="Labutti K."/>
            <person name="Lapidus A."/>
            <person name="Lindquist E."/>
            <person name="Lipzen A."/>
            <person name="Meier-Kolthoff J.P."/>
            <person name="Ohm R.A."/>
            <person name="Otillar R.P."/>
            <person name="Pangilinan J."/>
            <person name="Peng Y."/>
            <person name="Rokas A."/>
            <person name="Rosa C.A."/>
            <person name="Scheuner C."/>
            <person name="Sibirny A.A."/>
            <person name="Slot J.C."/>
            <person name="Stielow J.B."/>
            <person name="Sun H."/>
            <person name="Kurtzman C.P."/>
            <person name="Blackwell M."/>
            <person name="Grigoriev I.V."/>
            <person name="Jeffries T.W."/>
        </authorList>
    </citation>
    <scope>NUCLEOTIDE SEQUENCE [LARGE SCALE GENOMIC DNA]</scope>
    <source>
        <strain evidence="16">NRRL Y-12698</strain>
    </source>
</reference>
<comment type="subcellular location">
    <subcellularLocation>
        <location evidence="2 13">Mitochondrion</location>
    </subcellularLocation>
</comment>
<comment type="catalytic activity">
    <reaction evidence="12 13">
        <text>L-glutamate + acetyl-CoA = N-acetyl-L-glutamate + CoA + H(+)</text>
        <dbReference type="Rhea" id="RHEA:24292"/>
        <dbReference type="ChEBI" id="CHEBI:15378"/>
        <dbReference type="ChEBI" id="CHEBI:29985"/>
        <dbReference type="ChEBI" id="CHEBI:44337"/>
        <dbReference type="ChEBI" id="CHEBI:57287"/>
        <dbReference type="ChEBI" id="CHEBI:57288"/>
        <dbReference type="EC" id="2.3.1.1"/>
    </reaction>
</comment>
<organism evidence="15 16">
    <name type="scientific">Babjeviella inositovora NRRL Y-12698</name>
    <dbReference type="NCBI Taxonomy" id="984486"/>
    <lineage>
        <taxon>Eukaryota</taxon>
        <taxon>Fungi</taxon>
        <taxon>Dikarya</taxon>
        <taxon>Ascomycota</taxon>
        <taxon>Saccharomycotina</taxon>
        <taxon>Pichiomycetes</taxon>
        <taxon>Serinales incertae sedis</taxon>
        <taxon>Babjeviella</taxon>
    </lineage>
</organism>
<evidence type="ECO:0000256" key="2">
    <source>
        <dbReference type="ARBA" id="ARBA00004173"/>
    </source>
</evidence>
<dbReference type="UniPathway" id="UPA00068">
    <property type="reaction ID" value="UER00106"/>
</dbReference>
<dbReference type="GeneID" id="30149336"/>
<evidence type="ECO:0000256" key="8">
    <source>
        <dbReference type="ARBA" id="ARBA00022679"/>
    </source>
</evidence>
<keyword evidence="10 13" id="KW-0496">Mitochondrion</keyword>
<evidence type="ECO:0000256" key="9">
    <source>
        <dbReference type="ARBA" id="ARBA00022946"/>
    </source>
</evidence>
<sequence>MSHQLRQIAKQFTSNLAKHENRTNEKRNLIRSILKSTATKREARNYLNKYSFRNEHTENGARERFVELLLLTYKQLVAEKAIKVDSLVERGTSSLYVKNTDNVQPLRVVIIKIRDLTKIPTADLNAVSQTVARMVRLGISPVLIIDSANHVKKSHTFGNIERAVFEKSNRLSNSIEKNDPEMNVMILRSLFERRGTALELTFPELILNPLVQGAIPVVLPIVYDEASNTDTIASPDEILQSLASSLYALNEDLKSVQISGTDKNNRDVLTVEKIIMIDPLGGIPSVERSNSSHVYINLAQELDEIMSELHIGFIPPQVRDHHLANLKTMAAVLHGFPGSKVAGIITAPDVFNAGKIAERVNPVIYNILTERPIISPSLPINGKVPKLKTSVLRRGIPLAIFEADDSPELVKGLDLVKLDKLGAISLKKLKVLIDDSFQRELDMDHYLKRTNKNVAALIIAGDYEGAAIITYETSSKLLDRHGEPQKVAYLDKFAVSSSSQGSTGVADVIFKAMARLFPEELIWRSRSSNPVNKWYFERSCGTFSNEAIDLHWKIFWVGSRTREMDHLDAYEDICFKIQPSFNSPE</sequence>
<comment type="pathway">
    <text evidence="3 13">Amino-acid biosynthesis; L-arginine biosynthesis; N(2)-acetyl-L-ornithine from L-glutamate: step 1/4.</text>
</comment>
<comment type="function">
    <text evidence="1 13">N-acetylglutamate synthase involved in arginine biosynthesis.</text>
</comment>
<evidence type="ECO:0000256" key="1">
    <source>
        <dbReference type="ARBA" id="ARBA00002294"/>
    </source>
</evidence>
<dbReference type="STRING" id="984486.A0A1E3QZ16"/>
<dbReference type="Proteomes" id="UP000094336">
    <property type="component" value="Unassembled WGS sequence"/>
</dbReference>